<comment type="pathway">
    <text evidence="12">Steroid metabolism; cholesterol degradation.</text>
</comment>
<gene>
    <name evidence="17" type="ORF">Y013_18900</name>
</gene>
<comment type="cofactor">
    <cofactor evidence="1">
        <name>FAD</name>
        <dbReference type="ChEBI" id="CHEBI:57692"/>
    </cofactor>
</comment>
<dbReference type="PANTHER" id="PTHR47470:SF1">
    <property type="entry name" value="FAD-DEPENDENT OXIDOREDUCTASE 2 FAD BINDING DOMAIN-CONTAINING PROTEIN"/>
    <property type="match status" value="1"/>
</dbReference>
<evidence type="ECO:0000256" key="8">
    <source>
        <dbReference type="ARBA" id="ARBA00023166"/>
    </source>
</evidence>
<dbReference type="InterPro" id="IPR036188">
    <property type="entry name" value="FAD/NAD-bd_sf"/>
</dbReference>
<keyword evidence="8" id="KW-1207">Sterol metabolism</keyword>
<dbReference type="SUPFAM" id="SSF54373">
    <property type="entry name" value="FAD-linked reductases, C-terminal domain"/>
    <property type="match status" value="1"/>
</dbReference>
<evidence type="ECO:0000256" key="13">
    <source>
        <dbReference type="ARBA" id="ARBA00049723"/>
    </source>
</evidence>
<dbReference type="Pfam" id="PF05199">
    <property type="entry name" value="GMC_oxred_C"/>
    <property type="match status" value="1"/>
</dbReference>
<keyword evidence="7" id="KW-0443">Lipid metabolism</keyword>
<evidence type="ECO:0000256" key="9">
    <source>
        <dbReference type="ARBA" id="ARBA00023221"/>
    </source>
</evidence>
<dbReference type="GO" id="GO:0008203">
    <property type="term" value="P:cholesterol metabolic process"/>
    <property type="evidence" value="ECO:0007669"/>
    <property type="project" value="UniProtKB-KW"/>
</dbReference>
<dbReference type="Gene3D" id="3.50.50.60">
    <property type="entry name" value="FAD/NAD(P)-binding domain"/>
    <property type="match status" value="1"/>
</dbReference>
<dbReference type="EC" id="5.3.3.1" evidence="11"/>
<dbReference type="AlphaFoldDB" id="V9XK91"/>
<evidence type="ECO:0000256" key="5">
    <source>
        <dbReference type="ARBA" id="ARBA00022827"/>
    </source>
</evidence>
<evidence type="ECO:0000256" key="1">
    <source>
        <dbReference type="ARBA" id="ARBA00001974"/>
    </source>
</evidence>
<evidence type="ECO:0000313" key="18">
    <source>
        <dbReference type="Proteomes" id="UP000018781"/>
    </source>
</evidence>
<accession>V9XK91</accession>
<dbReference type="GO" id="GO:0004769">
    <property type="term" value="F:steroid Delta-isomerase activity"/>
    <property type="evidence" value="ECO:0007669"/>
    <property type="project" value="UniProtKB-EC"/>
</dbReference>
<comment type="similarity">
    <text evidence="2">Belongs to the GMC oxidoreductase family.</text>
</comment>
<evidence type="ECO:0000256" key="6">
    <source>
        <dbReference type="ARBA" id="ARBA00023002"/>
    </source>
</evidence>
<protein>
    <recommendedName>
        <fullName evidence="14">Cholesterol oxidase</fullName>
        <ecNumber evidence="13">1.1.3.6</ecNumber>
        <ecNumber evidence="11">5.3.3.1</ecNumber>
    </recommendedName>
    <alternativeName>
        <fullName evidence="15">Cholesterol isomerase</fullName>
    </alternativeName>
</protein>
<dbReference type="SUPFAM" id="SSF51905">
    <property type="entry name" value="FAD/NAD(P)-binding domain"/>
    <property type="match status" value="1"/>
</dbReference>
<dbReference type="GO" id="GO:0016995">
    <property type="term" value="F:cholesterol oxidase activity"/>
    <property type="evidence" value="ECO:0007669"/>
    <property type="project" value="UniProtKB-EC"/>
</dbReference>
<dbReference type="HOGENOM" id="CLU_1873841_0_0_11"/>
<evidence type="ECO:0000256" key="10">
    <source>
        <dbReference type="ARBA" id="ARBA00023235"/>
    </source>
</evidence>
<dbReference type="Proteomes" id="UP000018781">
    <property type="component" value="Chromosome"/>
</dbReference>
<dbReference type="eggNOG" id="COG2303">
    <property type="taxonomic scope" value="Bacteria"/>
</dbReference>
<dbReference type="EMBL" id="CP006996">
    <property type="protein sequence ID" value="AHD23876.1"/>
    <property type="molecule type" value="Genomic_DNA"/>
</dbReference>
<dbReference type="KEGG" id="rpy:Y013_18900"/>
<evidence type="ECO:0000256" key="11">
    <source>
        <dbReference type="ARBA" id="ARBA00038856"/>
    </source>
</evidence>
<keyword evidence="3" id="KW-0153">Cholesterol metabolism</keyword>
<dbReference type="PANTHER" id="PTHR47470">
    <property type="entry name" value="CHOLESTEROL OXIDASE"/>
    <property type="match status" value="1"/>
</dbReference>
<keyword evidence="4" id="KW-0285">Flavoprotein</keyword>
<keyword evidence="5" id="KW-0274">FAD</keyword>
<evidence type="ECO:0000256" key="15">
    <source>
        <dbReference type="ARBA" id="ARBA00049778"/>
    </source>
</evidence>
<keyword evidence="6" id="KW-0560">Oxidoreductase</keyword>
<dbReference type="PATRIC" id="fig|1435356.3.peg.3806"/>
<evidence type="ECO:0000256" key="14">
    <source>
        <dbReference type="ARBA" id="ARBA00049744"/>
    </source>
</evidence>
<keyword evidence="10" id="KW-0413">Isomerase</keyword>
<evidence type="ECO:0000256" key="12">
    <source>
        <dbReference type="ARBA" id="ARBA00049645"/>
    </source>
</evidence>
<sequence length="136" mass="14423">MGVNNGGKQGYGVSEGRGHFVYDAARDDAVLRWPHEGDAVLQTGHIDPTVRRIAGERSILTDTNSIVPSTWHPLGGASMSTVCDLEGRVFGQRGLYVLDGALMPGNTAACNPSMTIAAVVERALDDIVVRDVGTVF</sequence>
<proteinExistence type="inferred from homology"/>
<keyword evidence="9" id="KW-0753">Steroid metabolism</keyword>
<name>V9XK91_9NOCA</name>
<evidence type="ECO:0000256" key="3">
    <source>
        <dbReference type="ARBA" id="ARBA00022548"/>
    </source>
</evidence>
<evidence type="ECO:0000256" key="7">
    <source>
        <dbReference type="ARBA" id="ARBA00023098"/>
    </source>
</evidence>
<dbReference type="EC" id="1.1.3.6" evidence="13"/>
<feature type="domain" description="Glucose-methanol-choline oxidoreductase C-terminal" evidence="16">
    <location>
        <begin position="63"/>
        <end position="119"/>
    </location>
</feature>
<dbReference type="InterPro" id="IPR007867">
    <property type="entry name" value="GMC_OxRtase_C"/>
</dbReference>
<evidence type="ECO:0000256" key="4">
    <source>
        <dbReference type="ARBA" id="ARBA00022630"/>
    </source>
</evidence>
<evidence type="ECO:0000313" key="17">
    <source>
        <dbReference type="EMBL" id="AHD23876.1"/>
    </source>
</evidence>
<dbReference type="InterPro" id="IPR052542">
    <property type="entry name" value="Cholesterol_Oxidase"/>
</dbReference>
<evidence type="ECO:0000259" key="16">
    <source>
        <dbReference type="Pfam" id="PF05199"/>
    </source>
</evidence>
<organism evidence="17 18">
    <name type="scientific">Rhodococcus pyridinivorans SB3094</name>
    <dbReference type="NCBI Taxonomy" id="1435356"/>
    <lineage>
        <taxon>Bacteria</taxon>
        <taxon>Bacillati</taxon>
        <taxon>Actinomycetota</taxon>
        <taxon>Actinomycetes</taxon>
        <taxon>Mycobacteriales</taxon>
        <taxon>Nocardiaceae</taxon>
        <taxon>Rhodococcus</taxon>
    </lineage>
</organism>
<evidence type="ECO:0000256" key="2">
    <source>
        <dbReference type="ARBA" id="ARBA00010790"/>
    </source>
</evidence>
<reference evidence="17 18" key="1">
    <citation type="journal article" date="2014" name="Genome Announc.">
        <title>Complete Genome of Rhodococcus pyridinivorans SB3094, a Methyl-Ethyl-Ketone-Degrading Bacterium Used for Bioaugmentation.</title>
        <authorList>
            <person name="Dueholm M.S."/>
            <person name="Albertsen M."/>
            <person name="D'Imperio S."/>
            <person name="Tale V.P."/>
            <person name="Lewis D."/>
            <person name="Nielsen P.H."/>
            <person name="Nielsen J.L."/>
        </authorList>
    </citation>
    <scope>NUCLEOTIDE SEQUENCE [LARGE SCALE GENOMIC DNA]</scope>
    <source>
        <strain evidence="17 18">SB3094</strain>
    </source>
</reference>